<dbReference type="InterPro" id="IPR029069">
    <property type="entry name" value="HotDog_dom_sf"/>
</dbReference>
<dbReference type="InterPro" id="IPR006684">
    <property type="entry name" value="YbgC/YbaW"/>
</dbReference>
<gene>
    <name evidence="3" type="ORF">ENR23_06075</name>
</gene>
<dbReference type="PANTHER" id="PTHR31793">
    <property type="entry name" value="4-HYDROXYBENZOYL-COA THIOESTERASE FAMILY MEMBER"/>
    <property type="match status" value="1"/>
</dbReference>
<dbReference type="AlphaFoldDB" id="A0A832MLN2"/>
<evidence type="ECO:0000256" key="2">
    <source>
        <dbReference type="ARBA" id="ARBA00022801"/>
    </source>
</evidence>
<dbReference type="PANTHER" id="PTHR31793:SF27">
    <property type="entry name" value="NOVEL THIOESTERASE SUPERFAMILY DOMAIN AND SAPOSIN A-TYPE DOMAIN CONTAINING PROTEIN (0610012H03RIK)"/>
    <property type="match status" value="1"/>
</dbReference>
<dbReference type="InterPro" id="IPR050563">
    <property type="entry name" value="4-hydroxybenzoyl-CoA_TE"/>
</dbReference>
<sequence length="138" mass="15494">MHRYTVRVRYADTDQMGVAYHANYLRWFEVGRAELLRSLGTSYREVEASGLALPVVEARCRYLRPARYDDLLAIETAVARLGRASVTFAYRIVREPDGDLLAHGTTEHCFLDHEGRPSRPPAALAELLARAPRATPGP</sequence>
<keyword evidence="2" id="KW-0378">Hydrolase</keyword>
<organism evidence="3">
    <name type="scientific">Eiseniibacteriota bacterium</name>
    <dbReference type="NCBI Taxonomy" id="2212470"/>
    <lineage>
        <taxon>Bacteria</taxon>
        <taxon>Candidatus Eiseniibacteriota</taxon>
    </lineage>
</organism>
<dbReference type="NCBIfam" id="TIGR00051">
    <property type="entry name" value="YbgC/FadM family acyl-CoA thioesterase"/>
    <property type="match status" value="1"/>
</dbReference>
<proteinExistence type="inferred from homology"/>
<dbReference type="EMBL" id="DSQF01000012">
    <property type="protein sequence ID" value="HGZ42981.1"/>
    <property type="molecule type" value="Genomic_DNA"/>
</dbReference>
<evidence type="ECO:0000313" key="3">
    <source>
        <dbReference type="EMBL" id="HGZ42981.1"/>
    </source>
</evidence>
<comment type="caution">
    <text evidence="3">The sequence shown here is derived from an EMBL/GenBank/DDBJ whole genome shotgun (WGS) entry which is preliminary data.</text>
</comment>
<dbReference type="GO" id="GO:0047617">
    <property type="term" value="F:fatty acyl-CoA hydrolase activity"/>
    <property type="evidence" value="ECO:0007669"/>
    <property type="project" value="TreeGrafter"/>
</dbReference>
<reference evidence="3" key="1">
    <citation type="journal article" date="2020" name="mSystems">
        <title>Genome- and Community-Level Interaction Insights into Carbon Utilization and Element Cycling Functions of Hydrothermarchaeota in Hydrothermal Sediment.</title>
        <authorList>
            <person name="Zhou Z."/>
            <person name="Liu Y."/>
            <person name="Xu W."/>
            <person name="Pan J."/>
            <person name="Luo Z.H."/>
            <person name="Li M."/>
        </authorList>
    </citation>
    <scope>NUCLEOTIDE SEQUENCE [LARGE SCALE GENOMIC DNA]</scope>
    <source>
        <strain evidence="3">SpSt-381</strain>
    </source>
</reference>
<dbReference type="CDD" id="cd00586">
    <property type="entry name" value="4HBT"/>
    <property type="match status" value="1"/>
</dbReference>
<protein>
    <submittedName>
        <fullName evidence="3">Acyl-CoA thioesterase</fullName>
    </submittedName>
</protein>
<dbReference type="Pfam" id="PF13279">
    <property type="entry name" value="4HBT_2"/>
    <property type="match status" value="1"/>
</dbReference>
<dbReference type="SUPFAM" id="SSF54637">
    <property type="entry name" value="Thioesterase/thiol ester dehydrase-isomerase"/>
    <property type="match status" value="1"/>
</dbReference>
<comment type="similarity">
    <text evidence="1">Belongs to the 4-hydroxybenzoyl-CoA thioesterase family.</text>
</comment>
<dbReference type="PIRSF" id="PIRSF003230">
    <property type="entry name" value="YbgC"/>
    <property type="match status" value="1"/>
</dbReference>
<name>A0A832MLN2_UNCEI</name>
<evidence type="ECO:0000256" key="1">
    <source>
        <dbReference type="ARBA" id="ARBA00005953"/>
    </source>
</evidence>
<dbReference type="Gene3D" id="3.10.129.10">
    <property type="entry name" value="Hotdog Thioesterase"/>
    <property type="match status" value="1"/>
</dbReference>
<accession>A0A832MLN2</accession>